<dbReference type="Gene3D" id="3.40.50.1000">
    <property type="entry name" value="HAD superfamily/HAD-like"/>
    <property type="match status" value="2"/>
</dbReference>
<accession>A0A926HQY0</accession>
<comment type="cofactor">
    <cofactor evidence="4">
        <name>Mg(2+)</name>
        <dbReference type="ChEBI" id="CHEBI:18420"/>
    </cofactor>
    <text evidence="4">Divalent metal ions. Mg(2+) is the most effective.</text>
</comment>
<dbReference type="PANTHER" id="PTHR19288:SF46">
    <property type="entry name" value="HALOACID DEHALOGENASE-LIKE HYDROLASE DOMAIN-CONTAINING PROTEIN 2"/>
    <property type="match status" value="1"/>
</dbReference>
<dbReference type="RefSeq" id="WP_283244981.1">
    <property type="nucleotide sequence ID" value="NZ_JACRSR010000005.1"/>
</dbReference>
<dbReference type="EMBL" id="JACRSR010000005">
    <property type="protein sequence ID" value="MBC8532220.1"/>
    <property type="molecule type" value="Genomic_DNA"/>
</dbReference>
<evidence type="ECO:0000313" key="5">
    <source>
        <dbReference type="EMBL" id="MBC8532220.1"/>
    </source>
</evidence>
<organism evidence="5 6">
    <name type="scientific">Gehongia tenuis</name>
    <dbReference type="NCBI Taxonomy" id="2763655"/>
    <lineage>
        <taxon>Bacteria</taxon>
        <taxon>Bacillati</taxon>
        <taxon>Bacillota</taxon>
        <taxon>Clostridia</taxon>
        <taxon>Christensenellales</taxon>
        <taxon>Christensenellaceae</taxon>
        <taxon>Gehongia</taxon>
    </lineage>
</organism>
<feature type="binding site" evidence="4">
    <location>
        <position position="216"/>
    </location>
    <ligand>
        <name>Mg(2+)</name>
        <dbReference type="ChEBI" id="CHEBI:18420"/>
    </ligand>
</feature>
<dbReference type="Proteomes" id="UP000623172">
    <property type="component" value="Unassembled WGS sequence"/>
</dbReference>
<dbReference type="InterPro" id="IPR023214">
    <property type="entry name" value="HAD_sf"/>
</dbReference>
<dbReference type="GO" id="GO:0046872">
    <property type="term" value="F:metal ion binding"/>
    <property type="evidence" value="ECO:0007669"/>
    <property type="project" value="UniProtKB-KW"/>
</dbReference>
<evidence type="ECO:0000313" key="6">
    <source>
        <dbReference type="Proteomes" id="UP000623172"/>
    </source>
</evidence>
<keyword evidence="1 4" id="KW-0479">Metal-binding</keyword>
<dbReference type="PIRSF" id="PIRSF000915">
    <property type="entry name" value="PGP-type_phosphatase"/>
    <property type="match status" value="1"/>
</dbReference>
<feature type="binding site" evidence="3">
    <location>
        <position position="191"/>
    </location>
    <ligand>
        <name>substrate</name>
    </ligand>
</feature>
<feature type="binding site" evidence="4">
    <location>
        <position position="19"/>
    </location>
    <ligand>
        <name>Mg(2+)</name>
        <dbReference type="ChEBI" id="CHEBI:18420"/>
    </ligand>
</feature>
<reference evidence="5" key="1">
    <citation type="submission" date="2020-08" db="EMBL/GenBank/DDBJ databases">
        <title>Genome public.</title>
        <authorList>
            <person name="Liu C."/>
            <person name="Sun Q."/>
        </authorList>
    </citation>
    <scope>NUCLEOTIDE SEQUENCE</scope>
    <source>
        <strain evidence="5">NSJ-53</strain>
    </source>
</reference>
<dbReference type="NCBIfam" id="TIGR01460">
    <property type="entry name" value="HAD-SF-IIA"/>
    <property type="match status" value="1"/>
</dbReference>
<keyword evidence="1 4" id="KW-0460">Magnesium</keyword>
<evidence type="ECO:0000256" key="1">
    <source>
        <dbReference type="PIRNR" id="PIRNR000915"/>
    </source>
</evidence>
<keyword evidence="6" id="KW-1185">Reference proteome</keyword>
<dbReference type="PANTHER" id="PTHR19288">
    <property type="entry name" value="4-NITROPHENYLPHOSPHATASE-RELATED"/>
    <property type="match status" value="1"/>
</dbReference>
<dbReference type="GO" id="GO:0005737">
    <property type="term" value="C:cytoplasm"/>
    <property type="evidence" value="ECO:0007669"/>
    <property type="project" value="TreeGrafter"/>
</dbReference>
<comment type="similarity">
    <text evidence="1">Belongs to the HAD-like hydrolase superfamily. NagD family.</text>
</comment>
<gene>
    <name evidence="5" type="ORF">H8696_10225</name>
</gene>
<proteinExistence type="inferred from homology"/>
<dbReference type="SUPFAM" id="SSF56784">
    <property type="entry name" value="HAD-like"/>
    <property type="match status" value="1"/>
</dbReference>
<evidence type="ECO:0000256" key="3">
    <source>
        <dbReference type="PIRSR" id="PIRSR000915-2"/>
    </source>
</evidence>
<feature type="binding site" evidence="4">
    <location>
        <position position="21"/>
    </location>
    <ligand>
        <name>Mg(2+)</name>
        <dbReference type="ChEBI" id="CHEBI:18420"/>
    </ligand>
</feature>
<protein>
    <recommendedName>
        <fullName evidence="1">Acid sugar phosphatase</fullName>
        <ecNumber evidence="1">3.1.3.-</ecNumber>
    </recommendedName>
</protein>
<comment type="function">
    <text evidence="1">Catalyzes the dephosphorylation of 2-6 carbon acid sugars in vitro.</text>
</comment>
<feature type="active site" description="Proton donor" evidence="2">
    <location>
        <position position="21"/>
    </location>
</feature>
<name>A0A926HQY0_9FIRM</name>
<evidence type="ECO:0000256" key="4">
    <source>
        <dbReference type="PIRSR" id="PIRSR000915-3"/>
    </source>
</evidence>
<dbReference type="Pfam" id="PF13242">
    <property type="entry name" value="Hydrolase_like"/>
    <property type="match status" value="1"/>
</dbReference>
<evidence type="ECO:0000256" key="2">
    <source>
        <dbReference type="PIRSR" id="PIRSR000915-1"/>
    </source>
</evidence>
<dbReference type="InterPro" id="IPR036412">
    <property type="entry name" value="HAD-like_sf"/>
</dbReference>
<feature type="active site" description="Nucleophile" evidence="2">
    <location>
        <position position="19"/>
    </location>
</feature>
<comment type="caution">
    <text evidence="5">The sequence shown here is derived from an EMBL/GenBank/DDBJ whole genome shotgun (WGS) entry which is preliminary data.</text>
</comment>
<keyword evidence="5" id="KW-0378">Hydrolase</keyword>
<dbReference type="Pfam" id="PF13344">
    <property type="entry name" value="Hydrolase_6"/>
    <property type="match status" value="1"/>
</dbReference>
<dbReference type="EC" id="3.1.3.-" evidence="1"/>
<dbReference type="AlphaFoldDB" id="A0A926HQY0"/>
<sequence>MKNEDIRKRLQGIECFALDMDGTFYLGGRILEGSMAFIRKVKATGRRVIFLTNNSSKGSWQYVNKLAGMGVTIGKNEILTSGQVAAEYVLKTYPGKRVFLLGNENLRKEMEAMGVVLSEDAPDLCVIGFDTTLDYDKMCKVCDYVRAGLPFVATHPDFNCPTETGFIPDIGAILAFIEASTGRKPDRIVGKPYEEIVDCLKARTGLESGQMAMVGDRLYTDIRTGVDHGLLAVLVLSGETKAEDLERSEIQPELVFENLGGMVPYL</sequence>
<dbReference type="GO" id="GO:0016791">
    <property type="term" value="F:phosphatase activity"/>
    <property type="evidence" value="ECO:0007669"/>
    <property type="project" value="TreeGrafter"/>
</dbReference>
<dbReference type="InterPro" id="IPR006357">
    <property type="entry name" value="HAD-SF_hydro_IIA"/>
</dbReference>